<evidence type="ECO:0000313" key="3">
    <source>
        <dbReference type="Proteomes" id="UP000075886"/>
    </source>
</evidence>
<evidence type="ECO:0000313" key="2">
    <source>
        <dbReference type="EnsemblMetazoa" id="AFAF009225-PA"/>
    </source>
</evidence>
<sequence>MLVKYYQLDGTRDGDGCRYGDGSSPERSRRMTPALWKLHRLRRVWQEWTLRQTKSRREVRCPVEVAAEVACSSCVVVGVALPPLTVLFEGVSAPLDDPSSLPPSGMAEICSILLIMLLLILKLLLLLLLLLMLLYRVLVAGCTIRAELGVHD</sequence>
<keyword evidence="1" id="KW-1133">Transmembrane helix</keyword>
<reference evidence="3" key="1">
    <citation type="submission" date="2014-01" db="EMBL/GenBank/DDBJ databases">
        <title>The Genome Sequence of Anopheles farauti FAR1 (V2).</title>
        <authorList>
            <consortium name="The Broad Institute Genomics Platform"/>
            <person name="Neafsey D.E."/>
            <person name="Besansky N."/>
            <person name="Howell P."/>
            <person name="Walton C."/>
            <person name="Young S.K."/>
            <person name="Zeng Q."/>
            <person name="Gargeya S."/>
            <person name="Fitzgerald M."/>
            <person name="Haas B."/>
            <person name="Abouelleil A."/>
            <person name="Allen A.W."/>
            <person name="Alvarado L."/>
            <person name="Arachchi H.M."/>
            <person name="Berlin A.M."/>
            <person name="Chapman S.B."/>
            <person name="Gainer-Dewar J."/>
            <person name="Goldberg J."/>
            <person name="Griggs A."/>
            <person name="Gujja S."/>
            <person name="Hansen M."/>
            <person name="Howarth C."/>
            <person name="Imamovic A."/>
            <person name="Ireland A."/>
            <person name="Larimer J."/>
            <person name="McCowan C."/>
            <person name="Murphy C."/>
            <person name="Pearson M."/>
            <person name="Poon T.W."/>
            <person name="Priest M."/>
            <person name="Roberts A."/>
            <person name="Saif S."/>
            <person name="Shea T."/>
            <person name="Sisk P."/>
            <person name="Sykes S."/>
            <person name="Wortman J."/>
            <person name="Nusbaum C."/>
            <person name="Birren B."/>
        </authorList>
    </citation>
    <scope>NUCLEOTIDE SEQUENCE [LARGE SCALE GENOMIC DNA]</scope>
    <source>
        <strain evidence="3">FAR1</strain>
    </source>
</reference>
<organism evidence="2 3">
    <name type="scientific">Anopheles farauti</name>
    <dbReference type="NCBI Taxonomy" id="69004"/>
    <lineage>
        <taxon>Eukaryota</taxon>
        <taxon>Metazoa</taxon>
        <taxon>Ecdysozoa</taxon>
        <taxon>Arthropoda</taxon>
        <taxon>Hexapoda</taxon>
        <taxon>Insecta</taxon>
        <taxon>Pterygota</taxon>
        <taxon>Neoptera</taxon>
        <taxon>Endopterygota</taxon>
        <taxon>Diptera</taxon>
        <taxon>Nematocera</taxon>
        <taxon>Culicoidea</taxon>
        <taxon>Culicidae</taxon>
        <taxon>Anophelinae</taxon>
        <taxon>Anopheles</taxon>
    </lineage>
</organism>
<keyword evidence="1" id="KW-0472">Membrane</keyword>
<proteinExistence type="predicted"/>
<dbReference type="VEuPathDB" id="VectorBase:AFAF009225"/>
<keyword evidence="3" id="KW-1185">Reference proteome</keyword>
<reference evidence="2" key="2">
    <citation type="submission" date="2020-05" db="UniProtKB">
        <authorList>
            <consortium name="EnsemblMetazoa"/>
        </authorList>
    </citation>
    <scope>IDENTIFICATION</scope>
    <source>
        <strain evidence="2">FAR1</strain>
    </source>
</reference>
<dbReference type="EMBL" id="AXCN02000461">
    <property type="status" value="NOT_ANNOTATED_CDS"/>
    <property type="molecule type" value="Genomic_DNA"/>
</dbReference>
<protein>
    <submittedName>
        <fullName evidence="2">Uncharacterized protein</fullName>
    </submittedName>
</protein>
<dbReference type="EnsemblMetazoa" id="AFAF009225-RA">
    <property type="protein sequence ID" value="AFAF009225-PA"/>
    <property type="gene ID" value="AFAF009225"/>
</dbReference>
<feature type="transmembrane region" description="Helical" evidence="1">
    <location>
        <begin position="106"/>
        <end position="135"/>
    </location>
</feature>
<dbReference type="AlphaFoldDB" id="A0A182QFN3"/>
<keyword evidence="1" id="KW-0812">Transmembrane</keyword>
<name>A0A182QFN3_9DIPT</name>
<accession>A0A182QFN3</accession>
<dbReference type="Proteomes" id="UP000075886">
    <property type="component" value="Unassembled WGS sequence"/>
</dbReference>
<evidence type="ECO:0000256" key="1">
    <source>
        <dbReference type="SAM" id="Phobius"/>
    </source>
</evidence>
<feature type="transmembrane region" description="Helical" evidence="1">
    <location>
        <begin position="65"/>
        <end position="86"/>
    </location>
</feature>